<dbReference type="NCBIfam" id="TIGR01511">
    <property type="entry name" value="ATPase-IB1_Cu"/>
    <property type="match status" value="1"/>
</dbReference>
<dbReference type="Gene3D" id="3.40.50.1000">
    <property type="entry name" value="HAD superfamily/HAD-like"/>
    <property type="match status" value="1"/>
</dbReference>
<dbReference type="PANTHER" id="PTHR43520">
    <property type="entry name" value="ATP7, ISOFORM B"/>
    <property type="match status" value="1"/>
</dbReference>
<dbReference type="SFLD" id="SFLDG00002">
    <property type="entry name" value="C1.7:_P-type_atpase_like"/>
    <property type="match status" value="1"/>
</dbReference>
<evidence type="ECO:0000256" key="8">
    <source>
        <dbReference type="ARBA" id="ARBA00022989"/>
    </source>
</evidence>
<evidence type="ECO:0000259" key="13">
    <source>
        <dbReference type="PROSITE" id="PS50846"/>
    </source>
</evidence>
<dbReference type="PRINTS" id="PR00119">
    <property type="entry name" value="CATATPASE"/>
</dbReference>
<dbReference type="RefSeq" id="WP_179749405.1">
    <property type="nucleotide sequence ID" value="NZ_BAAAGN010000006.1"/>
</dbReference>
<dbReference type="Pfam" id="PF00403">
    <property type="entry name" value="HMA"/>
    <property type="match status" value="1"/>
</dbReference>
<dbReference type="InterPro" id="IPR023298">
    <property type="entry name" value="ATPase_P-typ_TM_dom_sf"/>
</dbReference>
<dbReference type="InterPro" id="IPR023299">
    <property type="entry name" value="ATPase_P-typ_cyto_dom_N"/>
</dbReference>
<gene>
    <name evidence="14" type="ORF">BJ968_000783</name>
</gene>
<dbReference type="PROSITE" id="PS01229">
    <property type="entry name" value="COF_2"/>
    <property type="match status" value="1"/>
</dbReference>
<keyword evidence="7" id="KW-1278">Translocase</keyword>
<dbReference type="PROSITE" id="PS00154">
    <property type="entry name" value="ATPASE_E1_E2"/>
    <property type="match status" value="1"/>
</dbReference>
<feature type="transmembrane region" description="Helical" evidence="12">
    <location>
        <begin position="703"/>
        <end position="721"/>
    </location>
</feature>
<dbReference type="InterPro" id="IPR044492">
    <property type="entry name" value="P_typ_ATPase_HD_dom"/>
</dbReference>
<dbReference type="GO" id="GO:0005886">
    <property type="term" value="C:plasma membrane"/>
    <property type="evidence" value="ECO:0007669"/>
    <property type="project" value="UniProtKB-SubCell"/>
</dbReference>
<keyword evidence="6 12" id="KW-0067">ATP-binding</keyword>
<dbReference type="GO" id="GO:0005507">
    <property type="term" value="F:copper ion binding"/>
    <property type="evidence" value="ECO:0007669"/>
    <property type="project" value="TreeGrafter"/>
</dbReference>
<evidence type="ECO:0000256" key="2">
    <source>
        <dbReference type="ARBA" id="ARBA00006024"/>
    </source>
</evidence>
<evidence type="ECO:0000256" key="6">
    <source>
        <dbReference type="ARBA" id="ARBA00022840"/>
    </source>
</evidence>
<dbReference type="PROSITE" id="PS01047">
    <property type="entry name" value="HMA_1"/>
    <property type="match status" value="1"/>
</dbReference>
<dbReference type="Pfam" id="PF00702">
    <property type="entry name" value="Hydrolase"/>
    <property type="match status" value="1"/>
</dbReference>
<reference evidence="14 15" key="1">
    <citation type="submission" date="2020-07" db="EMBL/GenBank/DDBJ databases">
        <title>Sequencing the genomes of 1000 actinobacteria strains.</title>
        <authorList>
            <person name="Klenk H.-P."/>
        </authorList>
    </citation>
    <scope>NUCLEOTIDE SEQUENCE [LARGE SCALE GENOMIC DNA]</scope>
    <source>
        <strain evidence="14 15">DSM 7487</strain>
    </source>
</reference>
<keyword evidence="4 12" id="KW-0479">Metal-binding</keyword>
<dbReference type="FunFam" id="2.70.150.10:FF:000002">
    <property type="entry name" value="Copper-transporting ATPase 1, putative"/>
    <property type="match status" value="1"/>
</dbReference>
<dbReference type="GO" id="GO:0005524">
    <property type="term" value="F:ATP binding"/>
    <property type="evidence" value="ECO:0007669"/>
    <property type="project" value="UniProtKB-UniRule"/>
</dbReference>
<keyword evidence="15" id="KW-1185">Reference proteome</keyword>
<comment type="caution">
    <text evidence="14">The sequence shown here is derived from an EMBL/GenBank/DDBJ whole genome shotgun (WGS) entry which is preliminary data.</text>
</comment>
<accession>A0A7Y9ASL7</accession>
<evidence type="ECO:0000256" key="3">
    <source>
        <dbReference type="ARBA" id="ARBA00022692"/>
    </source>
</evidence>
<keyword evidence="3 12" id="KW-0812">Transmembrane</keyword>
<evidence type="ECO:0000313" key="15">
    <source>
        <dbReference type="Proteomes" id="UP000521922"/>
    </source>
</evidence>
<feature type="domain" description="HMA" evidence="13">
    <location>
        <begin position="2"/>
        <end position="66"/>
    </location>
</feature>
<dbReference type="InterPro" id="IPR023214">
    <property type="entry name" value="HAD_sf"/>
</dbReference>
<dbReference type="SUPFAM" id="SSF56784">
    <property type="entry name" value="HAD-like"/>
    <property type="match status" value="1"/>
</dbReference>
<feature type="transmembrane region" description="Helical" evidence="12">
    <location>
        <begin position="190"/>
        <end position="209"/>
    </location>
</feature>
<dbReference type="InterPro" id="IPR006121">
    <property type="entry name" value="HMA_dom"/>
</dbReference>
<feature type="transmembrane region" description="Helical" evidence="12">
    <location>
        <begin position="346"/>
        <end position="367"/>
    </location>
</feature>
<feature type="transmembrane region" description="Helical" evidence="12">
    <location>
        <begin position="114"/>
        <end position="131"/>
    </location>
</feature>
<evidence type="ECO:0000256" key="1">
    <source>
        <dbReference type="ARBA" id="ARBA00004651"/>
    </source>
</evidence>
<name>A0A7Y9ASL7_9ACTN</name>
<dbReference type="SFLD" id="SFLDS00003">
    <property type="entry name" value="Haloacid_Dehalogenase"/>
    <property type="match status" value="1"/>
</dbReference>
<dbReference type="GO" id="GO:0043682">
    <property type="term" value="F:P-type divalent copper transporter activity"/>
    <property type="evidence" value="ECO:0007669"/>
    <property type="project" value="TreeGrafter"/>
</dbReference>
<dbReference type="PRINTS" id="PR00943">
    <property type="entry name" value="CUATPASE"/>
</dbReference>
<dbReference type="SUPFAM" id="SSF81653">
    <property type="entry name" value="Calcium ATPase, transduction domain A"/>
    <property type="match status" value="1"/>
</dbReference>
<evidence type="ECO:0000256" key="7">
    <source>
        <dbReference type="ARBA" id="ARBA00022967"/>
    </source>
</evidence>
<feature type="transmembrane region" description="Helical" evidence="12">
    <location>
        <begin position="90"/>
        <end position="108"/>
    </location>
</feature>
<sequence length="727" mass="74140">MEPVELTIGGMTCASCANRVEKKLNRMPGVEATVNYATEKATVRLPEGTDVAEAISVVERTGYTATLPQPGPAPVAAPQDPVTSALGRRVAVTAALGLPVLLLSMVPALQFTNWQWLAFALASPVAVWGAWPFHRAALVNARHGAATMDTLVSLGVVAAYLTSCASLFLGDAGMPGTHMGFSLLGSSGDELYLEVAAVVTVFVLTGRYLEARARRRSGAALEALLALGAKDVGVLRDGAEVRVPVADLRVGDRFVVRPGETVATDGTVVEGTSALDLSLLTGESVPVEVGTGDDVVGGTVNAGGRLVVRATRVGADTQLARIGRTVEQAQSGKAAAQRLADRVSGVFVPVVLAGALATSVGWLLAGAPVGEALTIAVAVLVIACPCALGLATPTALLVGTGRGAQLGVLVKGPEALESTRRVDTVVLDKTGTVTTGRMSLVAVVPAPGVAEEDLLRWAGSLEDASEHPVGRAIAAGARERVTLVPVTDVTASAGAGITGTVEGVRVRAGRPDWTGPDVPAPLAGALAEHEAAGRTTVLVASDRPLGVLAVADTVRPSSRDAVAGFRALGLRPVLLTGDNERTARAVAASVGIEDVVAGARPEDKVAHVRALQARGRVVAVVGDGVNDAAALATADLGIAMGSGTDAAIEAGDLTLVRADLQAAVDAVRLSRRTLSTIRGNLFWAFAYNVAALPVAAAGLLNPVVASAAMAFSSVFVVTNSLRLRRFR</sequence>
<dbReference type="InterPro" id="IPR036412">
    <property type="entry name" value="HAD-like_sf"/>
</dbReference>
<evidence type="ECO:0000313" key="14">
    <source>
        <dbReference type="EMBL" id="NYD21243.1"/>
    </source>
</evidence>
<dbReference type="Pfam" id="PF00122">
    <property type="entry name" value="E1-E2_ATPase"/>
    <property type="match status" value="1"/>
</dbReference>
<dbReference type="PANTHER" id="PTHR43520:SF8">
    <property type="entry name" value="P-TYPE CU(+) TRANSPORTER"/>
    <property type="match status" value="1"/>
</dbReference>
<dbReference type="Gene3D" id="3.30.70.100">
    <property type="match status" value="1"/>
</dbReference>
<keyword evidence="5 12" id="KW-0547">Nucleotide-binding</keyword>
<dbReference type="NCBIfam" id="TIGR01525">
    <property type="entry name" value="ATPase-IB_hvy"/>
    <property type="match status" value="1"/>
</dbReference>
<comment type="catalytic activity">
    <reaction evidence="10">
        <text>ATP + H2O = ADP + phosphate + H(+)</text>
        <dbReference type="Rhea" id="RHEA:13065"/>
        <dbReference type="ChEBI" id="CHEBI:15377"/>
        <dbReference type="ChEBI" id="CHEBI:15378"/>
        <dbReference type="ChEBI" id="CHEBI:30616"/>
        <dbReference type="ChEBI" id="CHEBI:43474"/>
        <dbReference type="ChEBI" id="CHEBI:456216"/>
    </reaction>
</comment>
<dbReference type="InterPro" id="IPR017969">
    <property type="entry name" value="Heavy-metal-associated_CS"/>
</dbReference>
<dbReference type="CDD" id="cd00371">
    <property type="entry name" value="HMA"/>
    <property type="match status" value="1"/>
</dbReference>
<dbReference type="EMBL" id="JACCBB010000001">
    <property type="protein sequence ID" value="NYD21243.1"/>
    <property type="molecule type" value="Genomic_DNA"/>
</dbReference>
<feature type="transmembrane region" description="Helical" evidence="12">
    <location>
        <begin position="373"/>
        <end position="398"/>
    </location>
</feature>
<dbReference type="GO" id="GO:0055070">
    <property type="term" value="P:copper ion homeostasis"/>
    <property type="evidence" value="ECO:0007669"/>
    <property type="project" value="TreeGrafter"/>
</dbReference>
<dbReference type="InterPro" id="IPR027256">
    <property type="entry name" value="P-typ_ATPase_IB"/>
</dbReference>
<evidence type="ECO:0000256" key="5">
    <source>
        <dbReference type="ARBA" id="ARBA00022741"/>
    </source>
</evidence>
<comment type="similarity">
    <text evidence="2 12">Belongs to the cation transport ATPase (P-type) (TC 3.A.3) family. Type IB subfamily.</text>
</comment>
<dbReference type="InterPro" id="IPR008250">
    <property type="entry name" value="ATPase_P-typ_transduc_dom_A_sf"/>
</dbReference>
<dbReference type="PROSITE" id="PS50846">
    <property type="entry name" value="HMA_2"/>
    <property type="match status" value="1"/>
</dbReference>
<dbReference type="Gene3D" id="3.40.1110.10">
    <property type="entry name" value="Calcium-transporting ATPase, cytoplasmic domain N"/>
    <property type="match status" value="1"/>
</dbReference>
<dbReference type="InterPro" id="IPR001757">
    <property type="entry name" value="P_typ_ATPase"/>
</dbReference>
<keyword evidence="8 12" id="KW-1133">Transmembrane helix</keyword>
<dbReference type="InterPro" id="IPR036163">
    <property type="entry name" value="HMA_dom_sf"/>
</dbReference>
<feature type="transmembrane region" description="Helical" evidence="12">
    <location>
        <begin position="680"/>
        <end position="697"/>
    </location>
</feature>
<keyword evidence="12" id="KW-1003">Cell membrane</keyword>
<evidence type="ECO:0000256" key="9">
    <source>
        <dbReference type="ARBA" id="ARBA00023136"/>
    </source>
</evidence>
<protein>
    <recommendedName>
        <fullName evidence="11">Cation-transporting P-type ATPase B</fullName>
    </recommendedName>
</protein>
<feature type="transmembrane region" description="Helical" evidence="12">
    <location>
        <begin position="151"/>
        <end position="170"/>
    </location>
</feature>
<dbReference type="SUPFAM" id="SSF81665">
    <property type="entry name" value="Calcium ATPase, transmembrane domain M"/>
    <property type="match status" value="1"/>
</dbReference>
<dbReference type="CDD" id="cd02094">
    <property type="entry name" value="P-type_ATPase_Cu-like"/>
    <property type="match status" value="1"/>
</dbReference>
<dbReference type="AlphaFoldDB" id="A0A7Y9ASL7"/>
<evidence type="ECO:0000256" key="11">
    <source>
        <dbReference type="ARBA" id="ARBA00074171"/>
    </source>
</evidence>
<dbReference type="InterPro" id="IPR018303">
    <property type="entry name" value="ATPase_P-typ_P_site"/>
</dbReference>
<dbReference type="FunFam" id="3.30.70.100:FF:000005">
    <property type="entry name" value="Copper-exporting P-type ATPase A"/>
    <property type="match status" value="1"/>
</dbReference>
<keyword evidence="9 12" id="KW-0472">Membrane</keyword>
<comment type="subcellular location">
    <subcellularLocation>
        <location evidence="1">Cell membrane</location>
        <topology evidence="1">Multi-pass membrane protein</topology>
    </subcellularLocation>
</comment>
<dbReference type="Proteomes" id="UP000521922">
    <property type="component" value="Unassembled WGS sequence"/>
</dbReference>
<evidence type="ECO:0000256" key="12">
    <source>
        <dbReference type="RuleBase" id="RU362081"/>
    </source>
</evidence>
<proteinExistence type="inferred from homology"/>
<dbReference type="GO" id="GO:0016887">
    <property type="term" value="F:ATP hydrolysis activity"/>
    <property type="evidence" value="ECO:0007669"/>
    <property type="project" value="InterPro"/>
</dbReference>
<dbReference type="InterPro" id="IPR059000">
    <property type="entry name" value="ATPase_P-type_domA"/>
</dbReference>
<dbReference type="NCBIfam" id="TIGR01494">
    <property type="entry name" value="ATPase_P-type"/>
    <property type="match status" value="1"/>
</dbReference>
<dbReference type="SUPFAM" id="SSF55008">
    <property type="entry name" value="HMA, heavy metal-associated domain"/>
    <property type="match status" value="1"/>
</dbReference>
<dbReference type="SFLD" id="SFLDF00027">
    <property type="entry name" value="p-type_atpase"/>
    <property type="match status" value="1"/>
</dbReference>
<organism evidence="14 15">
    <name type="scientific">Kineococcus aurantiacus</name>
    <dbReference type="NCBI Taxonomy" id="37633"/>
    <lineage>
        <taxon>Bacteria</taxon>
        <taxon>Bacillati</taxon>
        <taxon>Actinomycetota</taxon>
        <taxon>Actinomycetes</taxon>
        <taxon>Kineosporiales</taxon>
        <taxon>Kineosporiaceae</taxon>
        <taxon>Kineococcus</taxon>
    </lineage>
</organism>
<evidence type="ECO:0000256" key="4">
    <source>
        <dbReference type="ARBA" id="ARBA00022723"/>
    </source>
</evidence>
<evidence type="ECO:0000256" key="10">
    <source>
        <dbReference type="ARBA" id="ARBA00049360"/>
    </source>
</evidence>
<dbReference type="Gene3D" id="2.70.150.10">
    <property type="entry name" value="Calcium-transporting ATPase, cytoplasmic transduction domain A"/>
    <property type="match status" value="1"/>
</dbReference>